<organism evidence="3">
    <name type="scientific">Perkinsus marinus (strain ATCC 50983 / TXsc)</name>
    <dbReference type="NCBI Taxonomy" id="423536"/>
    <lineage>
        <taxon>Eukaryota</taxon>
        <taxon>Sar</taxon>
        <taxon>Alveolata</taxon>
        <taxon>Perkinsozoa</taxon>
        <taxon>Perkinsea</taxon>
        <taxon>Perkinsida</taxon>
        <taxon>Perkinsidae</taxon>
        <taxon>Perkinsus</taxon>
    </lineage>
</organism>
<dbReference type="Proteomes" id="UP000007800">
    <property type="component" value="Unassembled WGS sequence"/>
</dbReference>
<dbReference type="RefSeq" id="XP_002781518.1">
    <property type="nucleotide sequence ID" value="XM_002781472.1"/>
</dbReference>
<feature type="compositionally biased region" description="Basic and acidic residues" evidence="1">
    <location>
        <begin position="30"/>
        <end position="51"/>
    </location>
</feature>
<evidence type="ECO:0000313" key="2">
    <source>
        <dbReference type="EMBL" id="EER13313.1"/>
    </source>
</evidence>
<dbReference type="InParanoid" id="C5KQD1"/>
<gene>
    <name evidence="2" type="ORF">Pmar_PMAR008539</name>
</gene>
<protein>
    <submittedName>
        <fullName evidence="2">Uncharacterized protein</fullName>
    </submittedName>
</protein>
<feature type="region of interest" description="Disordered" evidence="1">
    <location>
        <begin position="23"/>
        <end position="67"/>
    </location>
</feature>
<dbReference type="GeneID" id="9041326"/>
<keyword evidence="3" id="KW-1185">Reference proteome</keyword>
<sequence length="147" mass="16057">MEIEQRAQEQRMQIESTASQLCMQAQQQKLQKEMSDRMAKLQKEQADREAKAQMTMPTLPQQTTVTGSYVPPAQYSTLSALMPQPIYADAGATTFSTMGNLSSYPGNISSYPGSYGGTHGYSGQPQVIRTVRVVNDTQPAPTTTVSS</sequence>
<proteinExistence type="predicted"/>
<reference evidence="2 3" key="1">
    <citation type="submission" date="2008-07" db="EMBL/GenBank/DDBJ databases">
        <authorList>
            <person name="El-Sayed N."/>
            <person name="Caler E."/>
            <person name="Inman J."/>
            <person name="Amedeo P."/>
            <person name="Hass B."/>
            <person name="Wortman J."/>
        </authorList>
    </citation>
    <scope>NUCLEOTIDE SEQUENCE [LARGE SCALE GENOMIC DNA]</scope>
    <source>
        <strain evidence="3">ATCC 50983 / TXsc</strain>
    </source>
</reference>
<dbReference type="EMBL" id="GG675322">
    <property type="protein sequence ID" value="EER13313.1"/>
    <property type="molecule type" value="Genomic_DNA"/>
</dbReference>
<feature type="compositionally biased region" description="Low complexity" evidence="1">
    <location>
        <begin position="53"/>
        <end position="66"/>
    </location>
</feature>
<evidence type="ECO:0000313" key="3">
    <source>
        <dbReference type="Proteomes" id="UP000007800"/>
    </source>
</evidence>
<name>C5KQD1_PERM5</name>
<accession>C5KQD1</accession>
<evidence type="ECO:0000256" key="1">
    <source>
        <dbReference type="SAM" id="MobiDB-lite"/>
    </source>
</evidence>
<dbReference type="AlphaFoldDB" id="C5KQD1"/>